<organism evidence="16 17">
    <name type="scientific">Arenimonas malthae CC-JY-1</name>
    <dbReference type="NCBI Taxonomy" id="1384054"/>
    <lineage>
        <taxon>Bacteria</taxon>
        <taxon>Pseudomonadati</taxon>
        <taxon>Pseudomonadota</taxon>
        <taxon>Gammaproteobacteria</taxon>
        <taxon>Lysobacterales</taxon>
        <taxon>Lysobacteraceae</taxon>
        <taxon>Arenimonas</taxon>
    </lineage>
</organism>
<evidence type="ECO:0000313" key="16">
    <source>
        <dbReference type="EMBL" id="KFN51730.1"/>
    </source>
</evidence>
<dbReference type="GO" id="GO:0000049">
    <property type="term" value="F:tRNA binding"/>
    <property type="evidence" value="ECO:0007669"/>
    <property type="project" value="TreeGrafter"/>
</dbReference>
<dbReference type="GO" id="GO:0005737">
    <property type="term" value="C:cytoplasm"/>
    <property type="evidence" value="ECO:0007669"/>
    <property type="project" value="UniProtKB-SubCell"/>
</dbReference>
<feature type="binding site" evidence="14">
    <location>
        <position position="172"/>
    </location>
    <ligand>
        <name>L-threonine</name>
        <dbReference type="ChEBI" id="CHEBI:57926"/>
    </ligand>
</feature>
<feature type="binding site" evidence="14">
    <location>
        <position position="221"/>
    </location>
    <ligand>
        <name>ATP</name>
        <dbReference type="ChEBI" id="CHEBI:30616"/>
    </ligand>
</feature>
<dbReference type="GO" id="GO:0061710">
    <property type="term" value="F:L-threonylcarbamoyladenylate synthase"/>
    <property type="evidence" value="ECO:0007669"/>
    <property type="project" value="UniProtKB-EC"/>
</dbReference>
<evidence type="ECO:0000256" key="2">
    <source>
        <dbReference type="ARBA" id="ARBA00007663"/>
    </source>
</evidence>
<feature type="binding site" evidence="14">
    <location>
        <position position="49"/>
    </location>
    <ligand>
        <name>ATP</name>
        <dbReference type="ChEBI" id="CHEBI:30616"/>
    </ligand>
</feature>
<comment type="similarity">
    <text evidence="2 13">Belongs to the SUA5 family.</text>
</comment>
<feature type="binding site" evidence="14">
    <location>
        <position position="58"/>
    </location>
    <ligand>
        <name>L-threonine</name>
        <dbReference type="ChEBI" id="CHEBI:57926"/>
    </ligand>
</feature>
<dbReference type="GO" id="GO:0003725">
    <property type="term" value="F:double-stranded RNA binding"/>
    <property type="evidence" value="ECO:0007669"/>
    <property type="project" value="UniProtKB-UniRule"/>
</dbReference>
<dbReference type="Gene3D" id="3.40.50.11030">
    <property type="entry name" value="Threonylcarbamoyl-AMP synthase, C-terminal domain"/>
    <property type="match status" value="1"/>
</dbReference>
<dbReference type="PATRIC" id="fig|1384054.3.peg.587"/>
<proteinExistence type="inferred from homology"/>
<dbReference type="PANTHER" id="PTHR17490">
    <property type="entry name" value="SUA5"/>
    <property type="match status" value="1"/>
</dbReference>
<comment type="catalytic activity">
    <reaction evidence="12 13">
        <text>L-threonine + hydrogencarbonate + ATP = L-threonylcarbamoyladenylate + diphosphate + H2O</text>
        <dbReference type="Rhea" id="RHEA:36407"/>
        <dbReference type="ChEBI" id="CHEBI:15377"/>
        <dbReference type="ChEBI" id="CHEBI:17544"/>
        <dbReference type="ChEBI" id="CHEBI:30616"/>
        <dbReference type="ChEBI" id="CHEBI:33019"/>
        <dbReference type="ChEBI" id="CHEBI:57926"/>
        <dbReference type="ChEBI" id="CHEBI:73682"/>
        <dbReference type="EC" id="2.7.7.87"/>
    </reaction>
</comment>
<evidence type="ECO:0000256" key="6">
    <source>
        <dbReference type="ARBA" id="ARBA00022679"/>
    </source>
</evidence>
<dbReference type="PROSITE" id="PS51163">
    <property type="entry name" value="YRDC"/>
    <property type="match status" value="1"/>
</dbReference>
<evidence type="ECO:0000256" key="14">
    <source>
        <dbReference type="PIRSR" id="PIRSR004930-1"/>
    </source>
</evidence>
<keyword evidence="8 13" id="KW-0548">Nucleotidyltransferase</keyword>
<dbReference type="PIRSF" id="PIRSF004930">
    <property type="entry name" value="Tln_factor_SUA5"/>
    <property type="match status" value="1"/>
</dbReference>
<evidence type="ECO:0000256" key="11">
    <source>
        <dbReference type="ARBA" id="ARBA00029774"/>
    </source>
</evidence>
<keyword evidence="7 13" id="KW-0819">tRNA processing</keyword>
<comment type="subcellular location">
    <subcellularLocation>
        <location evidence="1 13">Cytoplasm</location>
    </subcellularLocation>
</comment>
<dbReference type="InterPro" id="IPR010923">
    <property type="entry name" value="T(6)A37_SUA5"/>
</dbReference>
<dbReference type="GO" id="GO:0006450">
    <property type="term" value="P:regulation of translational fidelity"/>
    <property type="evidence" value="ECO:0007669"/>
    <property type="project" value="TreeGrafter"/>
</dbReference>
<evidence type="ECO:0000256" key="1">
    <source>
        <dbReference type="ARBA" id="ARBA00004496"/>
    </source>
</evidence>
<evidence type="ECO:0000256" key="9">
    <source>
        <dbReference type="ARBA" id="ARBA00022741"/>
    </source>
</evidence>
<dbReference type="AlphaFoldDB" id="A0A091C4Z1"/>
<dbReference type="RefSeq" id="WP_043800615.1">
    <property type="nucleotide sequence ID" value="NZ_AVCH01000042.1"/>
</dbReference>
<dbReference type="InterPro" id="IPR006070">
    <property type="entry name" value="Sua5-like_dom"/>
</dbReference>
<keyword evidence="9 13" id="KW-0547">Nucleotide-binding</keyword>
<dbReference type="PANTHER" id="PTHR17490:SF16">
    <property type="entry name" value="THREONYLCARBAMOYL-AMP SYNTHASE"/>
    <property type="match status" value="1"/>
</dbReference>
<evidence type="ECO:0000259" key="15">
    <source>
        <dbReference type="PROSITE" id="PS51163"/>
    </source>
</evidence>
<protein>
    <recommendedName>
        <fullName evidence="4 13">Threonylcarbamoyl-AMP synthase</fullName>
        <shortName evidence="13">TC-AMP synthase</shortName>
        <ecNumber evidence="3 13">2.7.7.87</ecNumber>
    </recommendedName>
    <alternativeName>
        <fullName evidence="11 13">L-threonylcarbamoyladenylate synthase</fullName>
    </alternativeName>
</protein>
<feature type="binding site" evidence="14">
    <location>
        <position position="142"/>
    </location>
    <ligand>
        <name>L-threonine</name>
        <dbReference type="ChEBI" id="CHEBI:57926"/>
    </ligand>
</feature>
<dbReference type="Proteomes" id="UP000029392">
    <property type="component" value="Unassembled WGS sequence"/>
</dbReference>
<dbReference type="Pfam" id="PF03481">
    <property type="entry name" value="Sua5_C"/>
    <property type="match status" value="1"/>
</dbReference>
<feature type="binding site" evidence="14">
    <location>
        <position position="132"/>
    </location>
    <ligand>
        <name>L-threonine</name>
        <dbReference type="ChEBI" id="CHEBI:57926"/>
    </ligand>
</feature>
<evidence type="ECO:0000256" key="8">
    <source>
        <dbReference type="ARBA" id="ARBA00022695"/>
    </source>
</evidence>
<dbReference type="FunFam" id="3.90.870.10:FF:000009">
    <property type="entry name" value="Threonylcarbamoyl-AMP synthase, putative"/>
    <property type="match status" value="1"/>
</dbReference>
<dbReference type="OrthoDB" id="9814580at2"/>
<feature type="binding site" evidence="14">
    <location>
        <position position="108"/>
    </location>
    <ligand>
        <name>ATP</name>
        <dbReference type="ChEBI" id="CHEBI:30616"/>
    </ligand>
</feature>
<evidence type="ECO:0000256" key="3">
    <source>
        <dbReference type="ARBA" id="ARBA00012584"/>
    </source>
</evidence>
<dbReference type="NCBIfam" id="TIGR00057">
    <property type="entry name" value="L-threonylcarbamoyladenylate synthase"/>
    <property type="match status" value="1"/>
</dbReference>
<dbReference type="GO" id="GO:0005524">
    <property type="term" value="F:ATP binding"/>
    <property type="evidence" value="ECO:0007669"/>
    <property type="project" value="UniProtKB-UniRule"/>
</dbReference>
<keyword evidence="5 13" id="KW-0963">Cytoplasm</keyword>
<keyword evidence="6 13" id="KW-0808">Transferase</keyword>
<evidence type="ECO:0000256" key="12">
    <source>
        <dbReference type="ARBA" id="ARBA00048366"/>
    </source>
</evidence>
<keyword evidence="10 13" id="KW-0067">ATP-binding</keyword>
<dbReference type="EC" id="2.7.7.87" evidence="3 13"/>
<accession>A0A091C4Z1</accession>
<name>A0A091C4Z1_9GAMM</name>
<evidence type="ECO:0000256" key="5">
    <source>
        <dbReference type="ARBA" id="ARBA00022490"/>
    </source>
</evidence>
<comment type="function">
    <text evidence="13">Required for the formation of a threonylcarbamoyl group on adenosine at position 37 (t(6)A37) in tRNAs that read codons beginning with adenine.</text>
</comment>
<dbReference type="SUPFAM" id="SSF55821">
    <property type="entry name" value="YrdC/RibB"/>
    <property type="match status" value="1"/>
</dbReference>
<dbReference type="InterPro" id="IPR017945">
    <property type="entry name" value="DHBP_synth_RibB-like_a/b_dom"/>
</dbReference>
<dbReference type="STRING" id="1384054.N790_04030"/>
<evidence type="ECO:0000256" key="10">
    <source>
        <dbReference type="ARBA" id="ARBA00022840"/>
    </source>
</evidence>
<dbReference type="EMBL" id="AVCH01000042">
    <property type="protein sequence ID" value="KFN51730.1"/>
    <property type="molecule type" value="Genomic_DNA"/>
</dbReference>
<dbReference type="InterPro" id="IPR038385">
    <property type="entry name" value="Sua5/YwlC_C"/>
</dbReference>
<dbReference type="GO" id="GO:0008033">
    <property type="term" value="P:tRNA processing"/>
    <property type="evidence" value="ECO:0007669"/>
    <property type="project" value="UniProtKB-KW"/>
</dbReference>
<evidence type="ECO:0000256" key="13">
    <source>
        <dbReference type="PIRNR" id="PIRNR004930"/>
    </source>
</evidence>
<feature type="binding site" evidence="14">
    <location>
        <position position="26"/>
    </location>
    <ligand>
        <name>L-threonine</name>
        <dbReference type="ChEBI" id="CHEBI:57926"/>
    </ligand>
</feature>
<gene>
    <name evidence="16" type="ORF">N790_04030</name>
</gene>
<reference evidence="16 17" key="1">
    <citation type="submission" date="2013-09" db="EMBL/GenBank/DDBJ databases">
        <title>Genome sequencing of Arenimonas malthae.</title>
        <authorList>
            <person name="Chen F."/>
            <person name="Wang G."/>
        </authorList>
    </citation>
    <scope>NUCLEOTIDE SEQUENCE [LARGE SCALE GENOMIC DNA]</scope>
    <source>
        <strain evidence="16 17">CC-JY-1</strain>
    </source>
</reference>
<dbReference type="Gene3D" id="3.90.870.10">
    <property type="entry name" value="DHBP synthase"/>
    <property type="match status" value="1"/>
</dbReference>
<dbReference type="InterPro" id="IPR050156">
    <property type="entry name" value="TC-AMP_synthase_SUA5"/>
</dbReference>
<dbReference type="InterPro" id="IPR005145">
    <property type="entry name" value="Sua5_C"/>
</dbReference>
<feature type="domain" description="YrdC-like" evidence="15">
    <location>
        <begin position="4"/>
        <end position="190"/>
    </location>
</feature>
<evidence type="ECO:0000313" key="17">
    <source>
        <dbReference type="Proteomes" id="UP000029392"/>
    </source>
</evidence>
<dbReference type="eggNOG" id="COG0009">
    <property type="taxonomic scope" value="Bacteria"/>
</dbReference>
<feature type="binding site" evidence="14">
    <location>
        <position position="134"/>
    </location>
    <ligand>
        <name>ATP</name>
        <dbReference type="ChEBI" id="CHEBI:30616"/>
    </ligand>
</feature>
<evidence type="ECO:0000256" key="7">
    <source>
        <dbReference type="ARBA" id="ARBA00022694"/>
    </source>
</evidence>
<dbReference type="Pfam" id="PF01300">
    <property type="entry name" value="Sua5_yciO_yrdC"/>
    <property type="match status" value="1"/>
</dbReference>
<keyword evidence="17" id="KW-1185">Reference proteome</keyword>
<feature type="binding site" evidence="14">
    <location>
        <position position="186"/>
    </location>
    <ligand>
        <name>ATP</name>
        <dbReference type="ChEBI" id="CHEBI:30616"/>
    </ligand>
</feature>
<evidence type="ECO:0000256" key="4">
    <source>
        <dbReference type="ARBA" id="ARBA00015492"/>
    </source>
</evidence>
<comment type="caution">
    <text evidence="16">The sequence shown here is derived from an EMBL/GenBank/DDBJ whole genome shotgun (WGS) entry which is preliminary data.</text>
</comment>
<feature type="binding site" evidence="14">
    <location>
        <position position="112"/>
    </location>
    <ligand>
        <name>L-threonine</name>
        <dbReference type="ChEBI" id="CHEBI:57926"/>
    </ligand>
</feature>
<sequence>MNARTELDEALAALRRGEAIGLPTETVYGLAADASNAAAVRRIFALKGRPADHPLIVHVAGAEALDDWARDIPPAARTLAAACWPGPLTLILRKQPRVPDEVTGGQPTVGLRCPDHPLALELLRAFGGGLAAPSANRFGHVSPTRAAHVRAEFGEAVPVVLDGGDCAVGIESTILDLSGATPRILRPGMLPRERIEALVGPVEMGVAGDSPRASGTLDAHYAPRTPLLLLPRAALVAEVAEQQALGKRVQALVLGQLPEGVDGLALPASPAGYAHDLYAALRTLDRRGANLLVAERPPESGDWVAIHDRLRRSAAGAGLDAEAT</sequence>